<organism evidence="2 3">
    <name type="scientific">Arctia plantaginis</name>
    <name type="common">Wood tiger moth</name>
    <name type="synonym">Phalaena plantaginis</name>
    <dbReference type="NCBI Taxonomy" id="874455"/>
    <lineage>
        <taxon>Eukaryota</taxon>
        <taxon>Metazoa</taxon>
        <taxon>Ecdysozoa</taxon>
        <taxon>Arthropoda</taxon>
        <taxon>Hexapoda</taxon>
        <taxon>Insecta</taxon>
        <taxon>Pterygota</taxon>
        <taxon>Neoptera</taxon>
        <taxon>Endopterygota</taxon>
        <taxon>Lepidoptera</taxon>
        <taxon>Glossata</taxon>
        <taxon>Ditrysia</taxon>
        <taxon>Noctuoidea</taxon>
        <taxon>Erebidae</taxon>
        <taxon>Arctiinae</taxon>
        <taxon>Arctia</taxon>
    </lineage>
</organism>
<protein>
    <submittedName>
        <fullName evidence="2">Uncharacterized protein</fullName>
    </submittedName>
</protein>
<keyword evidence="3" id="KW-1185">Reference proteome</keyword>
<evidence type="ECO:0000256" key="1">
    <source>
        <dbReference type="SAM" id="SignalP"/>
    </source>
</evidence>
<sequence>MIPYVCYCKLIFCLYSVQSVLSMSLLSNNPLFSINSNTEQEVTDYIVAKGYLPVEKKKSKGPIIKSADSDATYLLSKLSDEDLIKLLSEQPNKNEYDIRELVKITSSPISTSNYDQALDLRPVSKSSVTVPNANLLANLKKKRFQTASDKGIPQPAFFRLENKEVDPFATPKVSGIEYSAVQKLNNLLYSRPSEAQPQNKAIDEDEKKELLFDVLVAQLKSLCCKRSKSPKNNETSKLKLKGLLNNILPQGLTGKTRLSEVKNTETTMPNEHMFLVLNDEIKSNGNEGDLISVDPDSLGTNSSVMLLGPIATPLSDIQLKVVMMRISNELTKPEYIPLLQQISEGTIGNDHVGFVDSVISGPQTRRYIKPHRCNDQSQITRVYGGPKWIICTGYINLNTPSLYD</sequence>
<feature type="signal peptide" evidence="1">
    <location>
        <begin position="1"/>
        <end position="22"/>
    </location>
</feature>
<keyword evidence="1" id="KW-0732">Signal</keyword>
<accession>A0A8S1B784</accession>
<name>A0A8S1B784_ARCPL</name>
<dbReference type="AlphaFoldDB" id="A0A8S1B784"/>
<evidence type="ECO:0000313" key="2">
    <source>
        <dbReference type="EMBL" id="CAB3255516.1"/>
    </source>
</evidence>
<reference evidence="2 3" key="1">
    <citation type="submission" date="2020-04" db="EMBL/GenBank/DDBJ databases">
        <authorList>
            <person name="Wallbank WR R."/>
            <person name="Pardo Diaz C."/>
            <person name="Kozak K."/>
            <person name="Martin S."/>
            <person name="Jiggins C."/>
            <person name="Moest M."/>
            <person name="Warren A I."/>
            <person name="Byers J.R.P. K."/>
            <person name="Montejo-Kovacevich G."/>
            <person name="Yen C E."/>
        </authorList>
    </citation>
    <scope>NUCLEOTIDE SEQUENCE [LARGE SCALE GENOMIC DNA]</scope>
</reference>
<dbReference type="OrthoDB" id="7477155at2759"/>
<comment type="caution">
    <text evidence="2">The sequence shown here is derived from an EMBL/GenBank/DDBJ whole genome shotgun (WGS) entry which is preliminary data.</text>
</comment>
<dbReference type="Proteomes" id="UP000494106">
    <property type="component" value="Unassembled WGS sequence"/>
</dbReference>
<dbReference type="EMBL" id="CADEBC010000575">
    <property type="protein sequence ID" value="CAB3255516.1"/>
    <property type="molecule type" value="Genomic_DNA"/>
</dbReference>
<evidence type="ECO:0000313" key="3">
    <source>
        <dbReference type="Proteomes" id="UP000494106"/>
    </source>
</evidence>
<proteinExistence type="predicted"/>
<gene>
    <name evidence="2" type="ORF">APLA_LOCUS14978</name>
</gene>
<feature type="chain" id="PRO_5035760145" evidence="1">
    <location>
        <begin position="23"/>
        <end position="404"/>
    </location>
</feature>